<evidence type="ECO:0000256" key="4">
    <source>
        <dbReference type="ARBA" id="ARBA00022989"/>
    </source>
</evidence>
<comment type="similarity">
    <text evidence="2">Belongs to the amino acid/polyamine transporter 2 family.</text>
</comment>
<accession>A0A5M8PLP9</accession>
<feature type="transmembrane region" description="Helical" evidence="6">
    <location>
        <begin position="422"/>
        <end position="441"/>
    </location>
</feature>
<evidence type="ECO:0000313" key="9">
    <source>
        <dbReference type="Proteomes" id="UP000324767"/>
    </source>
</evidence>
<comment type="caution">
    <text evidence="8">The sequence shown here is derived from an EMBL/GenBank/DDBJ whole genome shotgun (WGS) entry which is preliminary data.</text>
</comment>
<dbReference type="Pfam" id="PF01490">
    <property type="entry name" value="Aa_trans"/>
    <property type="match status" value="1"/>
</dbReference>
<feature type="transmembrane region" description="Helical" evidence="6">
    <location>
        <begin position="142"/>
        <end position="161"/>
    </location>
</feature>
<dbReference type="Proteomes" id="UP000324767">
    <property type="component" value="Unassembled WGS sequence"/>
</dbReference>
<evidence type="ECO:0000259" key="7">
    <source>
        <dbReference type="Pfam" id="PF01490"/>
    </source>
</evidence>
<dbReference type="PANTHER" id="PTHR22950:SF461">
    <property type="entry name" value="AMINO ACID TRANSPORTER TRANSMEMBRANE DOMAIN-CONTAINING PROTEIN"/>
    <property type="match status" value="1"/>
</dbReference>
<keyword evidence="3 6" id="KW-0812">Transmembrane</keyword>
<evidence type="ECO:0000256" key="1">
    <source>
        <dbReference type="ARBA" id="ARBA00004141"/>
    </source>
</evidence>
<organism evidence="8 9">
    <name type="scientific">Lasallia pustulata</name>
    <dbReference type="NCBI Taxonomy" id="136370"/>
    <lineage>
        <taxon>Eukaryota</taxon>
        <taxon>Fungi</taxon>
        <taxon>Dikarya</taxon>
        <taxon>Ascomycota</taxon>
        <taxon>Pezizomycotina</taxon>
        <taxon>Lecanoromycetes</taxon>
        <taxon>OSLEUM clade</taxon>
        <taxon>Umbilicariomycetidae</taxon>
        <taxon>Umbilicariales</taxon>
        <taxon>Umbilicariaceae</taxon>
        <taxon>Lasallia</taxon>
    </lineage>
</organism>
<comment type="subcellular location">
    <subcellularLocation>
        <location evidence="1">Membrane</location>
        <topology evidence="1">Multi-pass membrane protein</topology>
    </subcellularLocation>
</comment>
<evidence type="ECO:0000256" key="2">
    <source>
        <dbReference type="ARBA" id="ARBA00008066"/>
    </source>
</evidence>
<proteinExistence type="inferred from homology"/>
<dbReference type="InterPro" id="IPR013057">
    <property type="entry name" value="AA_transpt_TM"/>
</dbReference>
<keyword evidence="5 6" id="KW-0472">Membrane</keyword>
<feature type="transmembrane region" description="Helical" evidence="6">
    <location>
        <begin position="218"/>
        <end position="240"/>
    </location>
</feature>
<dbReference type="GO" id="GO:0016020">
    <property type="term" value="C:membrane"/>
    <property type="evidence" value="ECO:0007669"/>
    <property type="project" value="UniProtKB-SubCell"/>
</dbReference>
<dbReference type="GO" id="GO:0015179">
    <property type="term" value="F:L-amino acid transmembrane transporter activity"/>
    <property type="evidence" value="ECO:0007669"/>
    <property type="project" value="TreeGrafter"/>
</dbReference>
<dbReference type="PANTHER" id="PTHR22950">
    <property type="entry name" value="AMINO ACID TRANSPORTER"/>
    <property type="match status" value="1"/>
</dbReference>
<feature type="transmembrane region" description="Helical" evidence="6">
    <location>
        <begin position="487"/>
        <end position="509"/>
    </location>
</feature>
<feature type="transmembrane region" description="Helical" evidence="6">
    <location>
        <begin position="173"/>
        <end position="192"/>
    </location>
</feature>
<protein>
    <submittedName>
        <fullName evidence="8">Oligopeptide transporter</fullName>
    </submittedName>
</protein>
<evidence type="ECO:0000256" key="5">
    <source>
        <dbReference type="ARBA" id="ARBA00023136"/>
    </source>
</evidence>
<name>A0A5M8PLP9_9LECA</name>
<feature type="transmembrane region" description="Helical" evidence="6">
    <location>
        <begin position="246"/>
        <end position="266"/>
    </location>
</feature>
<sequence>MGAVADPREGRLAVALATGDTVNYANRQLTTIHDAKVTFEEYLHYANISRQEEARLYGKGSDYEQSSGSVTAFIKGKILRRPVREHPSRLSISEAAVTGKKETVDEKAAMDGDGSPSRERWEITDAEWLNASRAARTATWGAIFYLIATDILGPFSTGWAFSQLGWGPGVSLYTIFGALSGYTGYQLWRIFIQMDSDRYPMRDFGDVAFRIYGQWARYICNILQSFQFFLNVGLLIISSGQSISQMSTQNLCFIICVLVSAIAGCIMGQIRTLARFGWLASLAVALNLFVIFSTMGVMSNSSPNYTAVAATFPALLPDPTNPAPISYSAGSPPGLGLINNVSGLMQAVFSYGGATLFPNLLSEMRRPWDFWKGLLCGEIFIYLVYIIYGCYCYGIQGQYVYNPSYQGINPYGWQTVGNSLELITGLIAACLYGNIGIKVLYNNIGMDILKFPLLTSKKGKLIWAAFVPIYWVLAFIIASAIPQFSQFSAFVGAACILQFTYTFPPLLMIGFKIQRDAILPDETFDPATGQVQRKDYGIQRWIRGYKKELLWNTWDLIFFLGSATTAVLGRFQLQEPYWLSQEGLIIAKRAAIFISDLEYVFSIDNRPQMPYGTFCQGQQPWAIVEGLQLLLRISKRFCYVRHLRI</sequence>
<feature type="transmembrane region" description="Helical" evidence="6">
    <location>
        <begin position="373"/>
        <end position="396"/>
    </location>
</feature>
<evidence type="ECO:0000313" key="8">
    <source>
        <dbReference type="EMBL" id="KAA6410319.1"/>
    </source>
</evidence>
<evidence type="ECO:0000256" key="6">
    <source>
        <dbReference type="SAM" id="Phobius"/>
    </source>
</evidence>
<feature type="transmembrane region" description="Helical" evidence="6">
    <location>
        <begin position="461"/>
        <end position="481"/>
    </location>
</feature>
<gene>
    <name evidence="8" type="ORF">FRX48_05740</name>
</gene>
<feature type="transmembrane region" description="Helical" evidence="6">
    <location>
        <begin position="278"/>
        <end position="298"/>
    </location>
</feature>
<feature type="domain" description="Amino acid transporter transmembrane" evidence="7">
    <location>
        <begin position="137"/>
        <end position="509"/>
    </location>
</feature>
<dbReference type="AlphaFoldDB" id="A0A5M8PLP9"/>
<dbReference type="OrthoDB" id="40134at2759"/>
<keyword evidence="4 6" id="KW-1133">Transmembrane helix</keyword>
<reference evidence="8 9" key="1">
    <citation type="submission" date="2019-09" db="EMBL/GenBank/DDBJ databases">
        <title>The hologenome of the rock-dwelling lichen Lasallia pustulata.</title>
        <authorList>
            <person name="Greshake Tzovaras B."/>
            <person name="Segers F."/>
            <person name="Bicker A."/>
            <person name="Dal Grande F."/>
            <person name="Otte J."/>
            <person name="Hankeln T."/>
            <person name="Schmitt I."/>
            <person name="Ebersberger I."/>
        </authorList>
    </citation>
    <scope>NUCLEOTIDE SEQUENCE [LARGE SCALE GENOMIC DNA]</scope>
    <source>
        <strain evidence="8">A1-1</strain>
    </source>
</reference>
<dbReference type="EMBL" id="VXIT01000009">
    <property type="protein sequence ID" value="KAA6410319.1"/>
    <property type="molecule type" value="Genomic_DNA"/>
</dbReference>
<feature type="transmembrane region" description="Helical" evidence="6">
    <location>
        <begin position="343"/>
        <end position="361"/>
    </location>
</feature>
<evidence type="ECO:0000256" key="3">
    <source>
        <dbReference type="ARBA" id="ARBA00022692"/>
    </source>
</evidence>